<reference evidence="9 10" key="1">
    <citation type="submission" date="2020-02" db="EMBL/GenBank/DDBJ databases">
        <authorList>
            <person name="Zheng R.K."/>
            <person name="Sun C.M."/>
        </authorList>
    </citation>
    <scope>NUCLEOTIDE SEQUENCE [LARGE SCALE GENOMIC DNA]</scope>
    <source>
        <strain evidence="10">zrk13</strain>
    </source>
</reference>
<dbReference type="Pfam" id="PF14310">
    <property type="entry name" value="Fn3-like"/>
    <property type="match status" value="1"/>
</dbReference>
<evidence type="ECO:0000256" key="4">
    <source>
        <dbReference type="ARBA" id="ARBA00022729"/>
    </source>
</evidence>
<dbReference type="InterPro" id="IPR026891">
    <property type="entry name" value="Fn3-like"/>
</dbReference>
<keyword evidence="10" id="KW-1185">Reference proteome</keyword>
<keyword evidence="5 7" id="KW-0378">Hydrolase</keyword>
<evidence type="ECO:0000259" key="8">
    <source>
        <dbReference type="SMART" id="SM01217"/>
    </source>
</evidence>
<dbReference type="Gene3D" id="3.20.20.300">
    <property type="entry name" value="Glycoside hydrolase, family 3, N-terminal domain"/>
    <property type="match status" value="1"/>
</dbReference>
<dbReference type="SMART" id="SM01217">
    <property type="entry name" value="Fn3_like"/>
    <property type="match status" value="1"/>
</dbReference>
<feature type="domain" description="Fibronectin type III-like" evidence="8">
    <location>
        <begin position="654"/>
        <end position="723"/>
    </location>
</feature>
<dbReference type="Gene3D" id="2.60.40.10">
    <property type="entry name" value="Immunoglobulins"/>
    <property type="match status" value="1"/>
</dbReference>
<dbReference type="InterPro" id="IPR017853">
    <property type="entry name" value="GH"/>
</dbReference>
<accession>A0A7L7KQI4</accession>
<evidence type="ECO:0000256" key="2">
    <source>
        <dbReference type="ARBA" id="ARBA00005336"/>
    </source>
</evidence>
<evidence type="ECO:0000256" key="3">
    <source>
        <dbReference type="ARBA" id="ARBA00012744"/>
    </source>
</evidence>
<gene>
    <name evidence="9" type="ORF">G4Z02_04655</name>
</gene>
<dbReference type="EC" id="3.2.1.21" evidence="3"/>
<dbReference type="Proteomes" id="UP000514720">
    <property type="component" value="Chromosome"/>
</dbReference>
<dbReference type="InterPro" id="IPR019800">
    <property type="entry name" value="Glyco_hydro_3_AS"/>
</dbReference>
<dbReference type="SUPFAM" id="SSF51445">
    <property type="entry name" value="(Trans)glycosidases"/>
    <property type="match status" value="1"/>
</dbReference>
<dbReference type="Pfam" id="PF00933">
    <property type="entry name" value="Glyco_hydro_3"/>
    <property type="match status" value="1"/>
</dbReference>
<dbReference type="InterPro" id="IPR051915">
    <property type="entry name" value="Cellulose_Degrad_GH3"/>
</dbReference>
<dbReference type="FunFam" id="2.60.40.10:FF:000495">
    <property type="entry name" value="Periplasmic beta-glucosidase"/>
    <property type="match status" value="1"/>
</dbReference>
<dbReference type="PANTHER" id="PTHR30620:SF16">
    <property type="entry name" value="LYSOSOMAL BETA GLUCOSIDASE"/>
    <property type="match status" value="1"/>
</dbReference>
<evidence type="ECO:0000256" key="1">
    <source>
        <dbReference type="ARBA" id="ARBA00000448"/>
    </source>
</evidence>
<dbReference type="InterPro" id="IPR001764">
    <property type="entry name" value="Glyco_hydro_3_N"/>
</dbReference>
<evidence type="ECO:0000256" key="7">
    <source>
        <dbReference type="RuleBase" id="RU361161"/>
    </source>
</evidence>
<dbReference type="AlphaFoldDB" id="A0A7L7KQI4"/>
<dbReference type="GO" id="GO:0009251">
    <property type="term" value="P:glucan catabolic process"/>
    <property type="evidence" value="ECO:0007669"/>
    <property type="project" value="TreeGrafter"/>
</dbReference>
<comment type="catalytic activity">
    <reaction evidence="1">
        <text>Hydrolysis of terminal, non-reducing beta-D-glucosyl residues with release of beta-D-glucose.</text>
        <dbReference type="EC" id="3.2.1.21"/>
    </reaction>
</comment>
<protein>
    <recommendedName>
        <fullName evidence="3">beta-glucosidase</fullName>
        <ecNumber evidence="3">3.2.1.21</ecNumber>
    </recommendedName>
</protein>
<evidence type="ECO:0000313" key="9">
    <source>
        <dbReference type="EMBL" id="QMS85061.1"/>
    </source>
</evidence>
<comment type="similarity">
    <text evidence="2 7">Belongs to the glycosyl hydrolase 3 family.</text>
</comment>
<evidence type="ECO:0000256" key="5">
    <source>
        <dbReference type="ARBA" id="ARBA00022801"/>
    </source>
</evidence>
<dbReference type="SUPFAM" id="SSF52279">
    <property type="entry name" value="Beta-D-glucan exohydrolase, C-terminal domain"/>
    <property type="match status" value="1"/>
</dbReference>
<name>A0A7L7KQI4_9MOLU</name>
<dbReference type="InterPro" id="IPR036962">
    <property type="entry name" value="Glyco_hydro_3_N_sf"/>
</dbReference>
<keyword evidence="6 7" id="KW-0326">Glycosidase</keyword>
<dbReference type="InterPro" id="IPR013783">
    <property type="entry name" value="Ig-like_fold"/>
</dbReference>
<evidence type="ECO:0000256" key="6">
    <source>
        <dbReference type="ARBA" id="ARBA00023295"/>
    </source>
</evidence>
<dbReference type="RefSeq" id="WP_258878687.1">
    <property type="nucleotide sequence ID" value="NZ_CP048914.1"/>
</dbReference>
<dbReference type="GO" id="GO:0008422">
    <property type="term" value="F:beta-glucosidase activity"/>
    <property type="evidence" value="ECO:0007669"/>
    <property type="project" value="UniProtKB-EC"/>
</dbReference>
<sequence>MRSKETILEEMKHISRDPLPKRSDASIKKDVESLLKRMNLQEKIGQMYLSAFSHEFAFGPDFEKNNSFQLIRDGLAGNFVGTYDNEIAYELQRTAVHETRLGIPLIFMNDIIHGCRTGFPINLALSGTFNPQLIQQASEIIAYESSHSGTSLTFSPMLDIVQDPRWGRVMESPGEDPFLASEMAKAYVKGFQQDNLLSYDTMASCLKHFVGYGKSEAGRDYNTVDMSERMLRQVYLQPFKAGLEAGASMIMSGFNLYDGVPVSANAFLLRTILRDEYKFDGVTISDYASTTEVVEHKLATTKKDAAKLCVKAGLNMEIISSSYIDHLDSIVEEDPEFETYIDEAVRYILTLKYRLGLFDNPYKNLYPNFEEYYLQPRALEHALKVAEESLVLLENNGVLPLKKDKKIALIGPFAASHHVVGGWGGKARNEDTVTLLDALQESGANVNYAEGCSIKEIANEQLEEALDVASTSDVIVLAFGEHQWESGEASSKTILDVYDAQLTLAKELKTLEKPIIAILFSGRPLLINWYAMNCDALINSWFLGTMSGPALTNTLFGDNNPSGRLAMSFPRSVGQIPVYYNHFPTGRPAKDPNNYYTSKYLDSPNTPLYSFGYGLSYSTFEYSNYRVSQDTLREGEQLTVSCTVSNTSNYDGYDVLQLYIEAESFSVSRPVLELKQFKKVFIKAHTSLEVTLQLPYESLSYYNIDMNDVVEQRRYHILLGRASNAIHFQATIATK</sequence>
<organism evidence="9 10">
    <name type="scientific">Candidatus Xianfuyuplasma coldseepsis</name>
    <dbReference type="NCBI Taxonomy" id="2782163"/>
    <lineage>
        <taxon>Bacteria</taxon>
        <taxon>Bacillati</taxon>
        <taxon>Mycoplasmatota</taxon>
        <taxon>Mollicutes</taxon>
        <taxon>Candidatus Izemoplasmatales</taxon>
        <taxon>Candidatus Izemoplasmataceae</taxon>
        <taxon>Candidatus Xianfuyuplasma</taxon>
    </lineage>
</organism>
<dbReference type="PRINTS" id="PR00133">
    <property type="entry name" value="GLHYDRLASE3"/>
</dbReference>
<evidence type="ECO:0000313" key="10">
    <source>
        <dbReference type="Proteomes" id="UP000514720"/>
    </source>
</evidence>
<dbReference type="InterPro" id="IPR002772">
    <property type="entry name" value="Glyco_hydro_3_C"/>
</dbReference>
<dbReference type="Gene3D" id="3.40.50.1700">
    <property type="entry name" value="Glycoside hydrolase family 3 C-terminal domain"/>
    <property type="match status" value="1"/>
</dbReference>
<dbReference type="PROSITE" id="PS00775">
    <property type="entry name" value="GLYCOSYL_HYDROL_F3"/>
    <property type="match status" value="1"/>
</dbReference>
<dbReference type="KEGG" id="xcl:G4Z02_04655"/>
<dbReference type="Pfam" id="PF01915">
    <property type="entry name" value="Glyco_hydro_3_C"/>
    <property type="match status" value="1"/>
</dbReference>
<proteinExistence type="inferred from homology"/>
<keyword evidence="4" id="KW-0732">Signal</keyword>
<dbReference type="InterPro" id="IPR036881">
    <property type="entry name" value="Glyco_hydro_3_C_sf"/>
</dbReference>
<dbReference type="EMBL" id="CP048914">
    <property type="protein sequence ID" value="QMS85061.1"/>
    <property type="molecule type" value="Genomic_DNA"/>
</dbReference>
<dbReference type="PANTHER" id="PTHR30620">
    <property type="entry name" value="PERIPLASMIC BETA-GLUCOSIDASE-RELATED"/>
    <property type="match status" value="1"/>
</dbReference>